<evidence type="ECO:0000313" key="4">
    <source>
        <dbReference type="Proteomes" id="UP000271974"/>
    </source>
</evidence>
<sequence length="241" mass="28092">MTRATISLSGELVLAWNFSLCSRQRNGTWQTQTQRISPCPLLWGTCLGLELLTVLTAKKWNLANTDSENLTLPLTLAAGYEDSRIFENMPNNILNYLRWEPVTQNNHQYSILVKDFKAISELSNFYKILATNHGRDNLEFVSLMEAYHYPIYASQWHPEKNVFKWSTGKAVNHDFHAIRVTQYMANFFVNEARKNNHHFDSPDEEAKEMIENDLRVFIPDHEFSEEYYFNDTQTRSSLLAV</sequence>
<dbReference type="PROSITE" id="PS51273">
    <property type="entry name" value="GATASE_TYPE_1"/>
    <property type="match status" value="1"/>
</dbReference>
<name>A0A433TQ57_ELYCH</name>
<accession>A0A433TQ57</accession>
<evidence type="ECO:0000256" key="2">
    <source>
        <dbReference type="PROSITE-ProRule" id="PRU00607"/>
    </source>
</evidence>
<evidence type="ECO:0000256" key="1">
    <source>
        <dbReference type="PIRSR" id="PIRSR615527-1"/>
    </source>
</evidence>
<dbReference type="AlphaFoldDB" id="A0A433TQ57"/>
<dbReference type="EC" id="3.4.19.9" evidence="2"/>
<dbReference type="PANTHER" id="PTHR11315">
    <property type="entry name" value="PROTEASE FAMILY C26 GAMMA-GLUTAMYL HYDROLASE"/>
    <property type="match status" value="1"/>
</dbReference>
<dbReference type="EMBL" id="RQTK01000234">
    <property type="protein sequence ID" value="RUS83698.1"/>
    <property type="molecule type" value="Genomic_DNA"/>
</dbReference>
<dbReference type="Proteomes" id="UP000271974">
    <property type="component" value="Unassembled WGS sequence"/>
</dbReference>
<dbReference type="Gene3D" id="3.40.50.880">
    <property type="match status" value="1"/>
</dbReference>
<dbReference type="STRING" id="188477.A0A433TQ57"/>
<proteinExistence type="predicted"/>
<gene>
    <name evidence="3" type="ORF">EGW08_008546</name>
</gene>
<dbReference type="PANTHER" id="PTHR11315:SF0">
    <property type="entry name" value="FOLATE GAMMA-GLUTAMYL HYDROLASE"/>
    <property type="match status" value="1"/>
</dbReference>
<dbReference type="InterPro" id="IPR029062">
    <property type="entry name" value="Class_I_gatase-like"/>
</dbReference>
<dbReference type="SUPFAM" id="SSF52317">
    <property type="entry name" value="Class I glutamine amidotransferase-like"/>
    <property type="match status" value="1"/>
</dbReference>
<reference evidence="3 4" key="1">
    <citation type="submission" date="2019-01" db="EMBL/GenBank/DDBJ databases">
        <title>A draft genome assembly of the solar-powered sea slug Elysia chlorotica.</title>
        <authorList>
            <person name="Cai H."/>
            <person name="Li Q."/>
            <person name="Fang X."/>
            <person name="Li J."/>
            <person name="Curtis N.E."/>
            <person name="Altenburger A."/>
            <person name="Shibata T."/>
            <person name="Feng M."/>
            <person name="Maeda T."/>
            <person name="Schwartz J.A."/>
            <person name="Shigenobu S."/>
            <person name="Lundholm N."/>
            <person name="Nishiyama T."/>
            <person name="Yang H."/>
            <person name="Hasebe M."/>
            <person name="Li S."/>
            <person name="Pierce S.K."/>
            <person name="Wang J."/>
        </authorList>
    </citation>
    <scope>NUCLEOTIDE SEQUENCE [LARGE SCALE GENOMIC DNA]</scope>
    <source>
        <strain evidence="3">EC2010</strain>
        <tissue evidence="3">Whole organism of an adult</tissue>
    </source>
</reference>
<dbReference type="GO" id="GO:0046900">
    <property type="term" value="P:tetrahydrofolylpolyglutamate metabolic process"/>
    <property type="evidence" value="ECO:0007669"/>
    <property type="project" value="TreeGrafter"/>
</dbReference>
<feature type="active site" description="Nucleophile" evidence="1 2">
    <location>
        <position position="46"/>
    </location>
</feature>
<comment type="catalytic activity">
    <reaction evidence="2">
        <text>(6S)-5,6,7,8-tetrahydrofolyl-(gamma-L-Glu)(n) + (n-1) H2O = (6S)-5,6,7,8-tetrahydrofolate + (n-1) L-glutamate</text>
        <dbReference type="Rhea" id="RHEA:56784"/>
        <dbReference type="Rhea" id="RHEA-COMP:14738"/>
        <dbReference type="ChEBI" id="CHEBI:15377"/>
        <dbReference type="ChEBI" id="CHEBI:29985"/>
        <dbReference type="ChEBI" id="CHEBI:57453"/>
        <dbReference type="ChEBI" id="CHEBI:141005"/>
        <dbReference type="EC" id="3.4.19.9"/>
    </reaction>
</comment>
<dbReference type="GO" id="GO:0034722">
    <property type="term" value="F:gamma-glutamyl-peptidase activity"/>
    <property type="evidence" value="ECO:0007669"/>
    <property type="project" value="UniProtKB-UniRule"/>
</dbReference>
<evidence type="ECO:0000313" key="3">
    <source>
        <dbReference type="EMBL" id="RUS83698.1"/>
    </source>
</evidence>
<comment type="caution">
    <text evidence="3">The sequence shown here is derived from an EMBL/GenBank/DDBJ whole genome shotgun (WGS) entry which is preliminary data.</text>
</comment>
<dbReference type="PROSITE" id="PS51275">
    <property type="entry name" value="PEPTIDASE_C26_GGH"/>
    <property type="match status" value="1"/>
</dbReference>
<feature type="active site" evidence="2">
    <location>
        <position position="157"/>
    </location>
</feature>
<feature type="active site" description="Proton donor" evidence="1">
    <location>
        <position position="157"/>
    </location>
</feature>
<keyword evidence="2" id="KW-0378">Hydrolase</keyword>
<dbReference type="OrthoDB" id="64220at2759"/>
<keyword evidence="4" id="KW-1185">Reference proteome</keyword>
<protein>
    <recommendedName>
        <fullName evidence="2">folate gamma-glutamyl hydrolase</fullName>
        <ecNumber evidence="2">3.4.19.9</ecNumber>
    </recommendedName>
</protein>
<dbReference type="GO" id="GO:0005773">
    <property type="term" value="C:vacuole"/>
    <property type="evidence" value="ECO:0007669"/>
    <property type="project" value="TreeGrafter"/>
</dbReference>
<dbReference type="InterPro" id="IPR015527">
    <property type="entry name" value="Pept_C26_g-glut_hydrolase"/>
</dbReference>
<organism evidence="3 4">
    <name type="scientific">Elysia chlorotica</name>
    <name type="common">Eastern emerald elysia</name>
    <name type="synonym">Sea slug</name>
    <dbReference type="NCBI Taxonomy" id="188477"/>
    <lineage>
        <taxon>Eukaryota</taxon>
        <taxon>Metazoa</taxon>
        <taxon>Spiralia</taxon>
        <taxon>Lophotrochozoa</taxon>
        <taxon>Mollusca</taxon>
        <taxon>Gastropoda</taxon>
        <taxon>Heterobranchia</taxon>
        <taxon>Euthyneura</taxon>
        <taxon>Panpulmonata</taxon>
        <taxon>Sacoglossa</taxon>
        <taxon>Placobranchoidea</taxon>
        <taxon>Plakobranchidae</taxon>
        <taxon>Elysia</taxon>
    </lineage>
</organism>